<gene>
    <name evidence="1" type="ORF">BSAL_78865</name>
</gene>
<dbReference type="AlphaFoldDB" id="A0A0S4J0J1"/>
<organism evidence="1 2">
    <name type="scientific">Bodo saltans</name>
    <name type="common">Flagellated protozoan</name>
    <dbReference type="NCBI Taxonomy" id="75058"/>
    <lineage>
        <taxon>Eukaryota</taxon>
        <taxon>Discoba</taxon>
        <taxon>Euglenozoa</taxon>
        <taxon>Kinetoplastea</taxon>
        <taxon>Metakinetoplastina</taxon>
        <taxon>Eubodonida</taxon>
        <taxon>Bodonidae</taxon>
        <taxon>Bodo</taxon>
    </lineage>
</organism>
<name>A0A0S4J0J1_BODSA</name>
<dbReference type="VEuPathDB" id="TriTrypDB:BSAL_78865"/>
<keyword evidence="2" id="KW-1185">Reference proteome</keyword>
<dbReference type="EMBL" id="CYKH01000789">
    <property type="protein sequence ID" value="CUG40059.1"/>
    <property type="molecule type" value="Genomic_DNA"/>
</dbReference>
<evidence type="ECO:0000313" key="2">
    <source>
        <dbReference type="Proteomes" id="UP000051952"/>
    </source>
</evidence>
<reference evidence="2" key="1">
    <citation type="submission" date="2015-09" db="EMBL/GenBank/DDBJ databases">
        <authorList>
            <consortium name="Pathogen Informatics"/>
        </authorList>
    </citation>
    <scope>NUCLEOTIDE SEQUENCE [LARGE SCALE GENOMIC DNA]</scope>
    <source>
        <strain evidence="2">Lake Konstanz</strain>
    </source>
</reference>
<evidence type="ECO:0000313" key="1">
    <source>
        <dbReference type="EMBL" id="CUG40059.1"/>
    </source>
</evidence>
<dbReference type="Proteomes" id="UP000051952">
    <property type="component" value="Unassembled WGS sequence"/>
</dbReference>
<sequence length="137" mass="14905">MFCLPQWDKKSWEFRKIYSTSASVLIDTCLAITRKMALVPAARDSKWREARLRRGLGQNVASIAVSMGVSRATVYRHLRNNVSGATGSTILSRLSSLPLVACTTKAVPFGSLKIFKLFGGSPGIECHETGEGFASLP</sequence>
<protein>
    <submittedName>
        <fullName evidence="1">Uncharacterized protein</fullName>
    </submittedName>
</protein>
<proteinExistence type="predicted"/>
<accession>A0A0S4J0J1</accession>